<dbReference type="InterPro" id="IPR026096">
    <property type="entry name" value="R-trans_p"/>
</dbReference>
<evidence type="ECO:0000256" key="9">
    <source>
        <dbReference type="SAM" id="SignalP"/>
    </source>
</evidence>
<keyword evidence="7" id="KW-0472">Membrane</keyword>
<dbReference type="GO" id="GO:0051205">
    <property type="term" value="P:protein insertion into membrane"/>
    <property type="evidence" value="ECO:0007669"/>
    <property type="project" value="TreeGrafter"/>
</dbReference>
<proteinExistence type="predicted"/>
<evidence type="ECO:0000256" key="6">
    <source>
        <dbReference type="ARBA" id="ARBA00022989"/>
    </source>
</evidence>
<dbReference type="InterPro" id="IPR027377">
    <property type="entry name" value="ZAR1/RTP1-5-like_Znf-3CxxC"/>
</dbReference>
<dbReference type="GO" id="GO:0006612">
    <property type="term" value="P:protein targeting to membrane"/>
    <property type="evidence" value="ECO:0007669"/>
    <property type="project" value="TreeGrafter"/>
</dbReference>
<accession>A0A674DVL8</accession>
<keyword evidence="2" id="KW-0812">Transmembrane</keyword>
<dbReference type="PANTHER" id="PTHR14402">
    <property type="entry name" value="RECEPTOR TRANSPORTING PROTEIN"/>
    <property type="match status" value="1"/>
</dbReference>
<keyword evidence="6" id="KW-1133">Transmembrane helix</keyword>
<evidence type="ECO:0000256" key="2">
    <source>
        <dbReference type="ARBA" id="ARBA00022692"/>
    </source>
</evidence>
<keyword evidence="3" id="KW-0479">Metal-binding</keyword>
<dbReference type="Ensembl" id="ENSSTUT00000106904.1">
    <property type="protein sequence ID" value="ENSSTUP00000099616.1"/>
    <property type="gene ID" value="ENSSTUG00000044652.1"/>
</dbReference>
<evidence type="ECO:0000256" key="1">
    <source>
        <dbReference type="ARBA" id="ARBA00004167"/>
    </source>
</evidence>
<dbReference type="GO" id="GO:0008270">
    <property type="term" value="F:zinc ion binding"/>
    <property type="evidence" value="ECO:0007669"/>
    <property type="project" value="UniProtKB-KW"/>
</dbReference>
<reference evidence="11" key="1">
    <citation type="submission" date="2025-08" db="UniProtKB">
        <authorList>
            <consortium name="Ensembl"/>
        </authorList>
    </citation>
    <scope>IDENTIFICATION</scope>
</reference>
<dbReference type="GO" id="GO:0016020">
    <property type="term" value="C:membrane"/>
    <property type="evidence" value="ECO:0007669"/>
    <property type="project" value="UniProtKB-SubCell"/>
</dbReference>
<reference evidence="11" key="2">
    <citation type="submission" date="2025-09" db="UniProtKB">
        <authorList>
            <consortium name="Ensembl"/>
        </authorList>
    </citation>
    <scope>IDENTIFICATION</scope>
</reference>
<dbReference type="Pfam" id="PF13695">
    <property type="entry name" value="Zn_ribbon_3CxxC"/>
    <property type="match status" value="1"/>
</dbReference>
<dbReference type="InParanoid" id="A0A674DVL8"/>
<keyword evidence="9" id="KW-0732">Signal</keyword>
<gene>
    <name evidence="11" type="primary">LOC115175356</name>
</gene>
<evidence type="ECO:0000313" key="12">
    <source>
        <dbReference type="Proteomes" id="UP000472277"/>
    </source>
</evidence>
<feature type="chain" id="PRO_5025592873" evidence="9">
    <location>
        <begin position="16"/>
        <end position="208"/>
    </location>
</feature>
<dbReference type="PANTHER" id="PTHR14402:SF20">
    <property type="entry name" value="RECEPTOR-TRANSPORTING PROTEIN 2"/>
    <property type="match status" value="1"/>
</dbReference>
<dbReference type="OMA" id="SINMDTE"/>
<evidence type="ECO:0000256" key="4">
    <source>
        <dbReference type="ARBA" id="ARBA00022771"/>
    </source>
</evidence>
<evidence type="ECO:0000259" key="10">
    <source>
        <dbReference type="SMART" id="SM01328"/>
    </source>
</evidence>
<dbReference type="Proteomes" id="UP000472277">
    <property type="component" value="Chromosome 36"/>
</dbReference>
<feature type="compositionally biased region" description="Acidic residues" evidence="8">
    <location>
        <begin position="158"/>
        <end position="183"/>
    </location>
</feature>
<feature type="region of interest" description="Disordered" evidence="8">
    <location>
        <begin position="158"/>
        <end position="192"/>
    </location>
</feature>
<name>A0A674DVL8_SALTR</name>
<evidence type="ECO:0000256" key="3">
    <source>
        <dbReference type="ARBA" id="ARBA00022723"/>
    </source>
</evidence>
<organism evidence="11 12">
    <name type="scientific">Salmo trutta</name>
    <name type="common">Brown trout</name>
    <dbReference type="NCBI Taxonomy" id="8032"/>
    <lineage>
        <taxon>Eukaryota</taxon>
        <taxon>Metazoa</taxon>
        <taxon>Chordata</taxon>
        <taxon>Craniata</taxon>
        <taxon>Vertebrata</taxon>
        <taxon>Euteleostomi</taxon>
        <taxon>Actinopterygii</taxon>
        <taxon>Neopterygii</taxon>
        <taxon>Teleostei</taxon>
        <taxon>Protacanthopterygii</taxon>
        <taxon>Salmoniformes</taxon>
        <taxon>Salmonidae</taxon>
        <taxon>Salmoninae</taxon>
        <taxon>Salmo</taxon>
    </lineage>
</organism>
<dbReference type="InterPro" id="IPR016024">
    <property type="entry name" value="ARM-type_fold"/>
</dbReference>
<evidence type="ECO:0000313" key="11">
    <source>
        <dbReference type="Ensembl" id="ENSSTUP00000099616.1"/>
    </source>
</evidence>
<evidence type="ECO:0000256" key="7">
    <source>
        <dbReference type="ARBA" id="ARBA00023136"/>
    </source>
</evidence>
<dbReference type="AlphaFoldDB" id="A0A674DVL8"/>
<feature type="signal peptide" evidence="9">
    <location>
        <begin position="1"/>
        <end position="15"/>
    </location>
</feature>
<comment type="subcellular location">
    <subcellularLocation>
        <location evidence="1">Membrane</location>
        <topology evidence="1">Single-pass membrane protein</topology>
    </subcellularLocation>
</comment>
<protein>
    <submittedName>
        <fullName evidence="11">Receptor-transporting protein 3-like</fullName>
    </submittedName>
</protein>
<evidence type="ECO:0000256" key="8">
    <source>
        <dbReference type="SAM" id="MobiDB-lite"/>
    </source>
</evidence>
<keyword evidence="12" id="KW-1185">Reference proteome</keyword>
<dbReference type="GeneTree" id="ENSGT00940000164175"/>
<keyword evidence="5" id="KW-0862">Zinc</keyword>
<keyword evidence="4" id="KW-0863">Zinc-finger</keyword>
<evidence type="ECO:0000256" key="5">
    <source>
        <dbReference type="ARBA" id="ARBA00022833"/>
    </source>
</evidence>
<sequence length="208" mass="24262">MCVCVVCVRAHACLSVCVCVCVCVCNPDWTPTLWSECFEEMLDEELDSSDQWAFHFNYGLTETLTKEERRRGWRVYSHCAYGRFQCGECSKTWRSARVVLVFRYRLRDTTARGTVLMRPYGQACKRCREEFELPGFSQNEVEEALLGLFGKIKKNCYDEDDEEEEEDEEDEEEEEEDEEEEDGSEKVSTRPHEKALCEACRLGICCQE</sequence>
<dbReference type="SMART" id="SM01328">
    <property type="entry name" value="zf-3CxxC"/>
    <property type="match status" value="1"/>
</dbReference>
<feature type="domain" description="3CxxC-type" evidence="10">
    <location>
        <begin position="79"/>
        <end position="203"/>
    </location>
</feature>
<dbReference type="SUPFAM" id="SSF48371">
    <property type="entry name" value="ARM repeat"/>
    <property type="match status" value="1"/>
</dbReference>
<dbReference type="GO" id="GO:0031849">
    <property type="term" value="F:olfactory receptor binding"/>
    <property type="evidence" value="ECO:0007669"/>
    <property type="project" value="TreeGrafter"/>
</dbReference>